<dbReference type="EMBL" id="JBITGY010000002">
    <property type="protein sequence ID" value="MFI6497158.1"/>
    <property type="molecule type" value="Genomic_DNA"/>
</dbReference>
<dbReference type="Proteomes" id="UP001612741">
    <property type="component" value="Unassembled WGS sequence"/>
</dbReference>
<keyword evidence="2" id="KW-1185">Reference proteome</keyword>
<reference evidence="1 2" key="1">
    <citation type="submission" date="2024-10" db="EMBL/GenBank/DDBJ databases">
        <title>The Natural Products Discovery Center: Release of the First 8490 Sequenced Strains for Exploring Actinobacteria Biosynthetic Diversity.</title>
        <authorList>
            <person name="Kalkreuter E."/>
            <person name="Kautsar S.A."/>
            <person name="Yang D."/>
            <person name="Bader C.D."/>
            <person name="Teijaro C.N."/>
            <person name="Fluegel L."/>
            <person name="Davis C.M."/>
            <person name="Simpson J.R."/>
            <person name="Lauterbach L."/>
            <person name="Steele A.D."/>
            <person name="Gui C."/>
            <person name="Meng S."/>
            <person name="Li G."/>
            <person name="Viehrig K."/>
            <person name="Ye F."/>
            <person name="Su P."/>
            <person name="Kiefer A.F."/>
            <person name="Nichols A."/>
            <person name="Cepeda A.J."/>
            <person name="Yan W."/>
            <person name="Fan B."/>
            <person name="Jiang Y."/>
            <person name="Adhikari A."/>
            <person name="Zheng C.-J."/>
            <person name="Schuster L."/>
            <person name="Cowan T.M."/>
            <person name="Smanski M.J."/>
            <person name="Chevrette M.G."/>
            <person name="De Carvalho L.P.S."/>
            <person name="Shen B."/>
        </authorList>
    </citation>
    <scope>NUCLEOTIDE SEQUENCE [LARGE SCALE GENOMIC DNA]</scope>
    <source>
        <strain evidence="1 2">NPDC050545</strain>
    </source>
</reference>
<evidence type="ECO:0000313" key="2">
    <source>
        <dbReference type="Proteomes" id="UP001612741"/>
    </source>
</evidence>
<comment type="caution">
    <text evidence="1">The sequence shown here is derived from an EMBL/GenBank/DDBJ whole genome shotgun (WGS) entry which is preliminary data.</text>
</comment>
<dbReference type="RefSeq" id="WP_397079810.1">
    <property type="nucleotide sequence ID" value="NZ_JBITGY010000002.1"/>
</dbReference>
<proteinExistence type="predicted"/>
<accession>A0ABW7YMV4</accession>
<gene>
    <name evidence="1" type="ORF">ACIBG2_07240</name>
</gene>
<evidence type="ECO:0000313" key="1">
    <source>
        <dbReference type="EMBL" id="MFI6497158.1"/>
    </source>
</evidence>
<sequence>MSNHSSDRLHPAANVPPPPPLSMFDAAVRECASVNDVIDAITYSYAAWADESTIDVPATWGARLDWASSRVANLIATGMGFDPAKMLPGLGIEQAAGMDFVHHLADILDDECEPTAEVQIYLAGESR</sequence>
<evidence type="ECO:0008006" key="3">
    <source>
        <dbReference type="Google" id="ProtNLM"/>
    </source>
</evidence>
<name>A0ABW7YMV4_9ACTN</name>
<protein>
    <recommendedName>
        <fullName evidence="3">DUF222 domain-containing protein</fullName>
    </recommendedName>
</protein>
<organism evidence="1 2">
    <name type="scientific">Nonomuraea typhae</name>
    <dbReference type="NCBI Taxonomy" id="2603600"/>
    <lineage>
        <taxon>Bacteria</taxon>
        <taxon>Bacillati</taxon>
        <taxon>Actinomycetota</taxon>
        <taxon>Actinomycetes</taxon>
        <taxon>Streptosporangiales</taxon>
        <taxon>Streptosporangiaceae</taxon>
        <taxon>Nonomuraea</taxon>
    </lineage>
</organism>